<dbReference type="PROSITE" id="PS00188">
    <property type="entry name" value="BIOTIN"/>
    <property type="match status" value="1"/>
</dbReference>
<dbReference type="InterPro" id="IPR000089">
    <property type="entry name" value="Biotin_lipoyl"/>
</dbReference>
<proteinExistence type="predicted"/>
<dbReference type="EMBL" id="VBOZ01000012">
    <property type="protein sequence ID" value="TMQ65637.1"/>
    <property type="molecule type" value="Genomic_DNA"/>
</dbReference>
<dbReference type="PANTHER" id="PTHR45266">
    <property type="entry name" value="OXALOACETATE DECARBOXYLASE ALPHA CHAIN"/>
    <property type="match status" value="1"/>
</dbReference>
<evidence type="ECO:0000259" key="2">
    <source>
        <dbReference type="PROSITE" id="PS50968"/>
    </source>
</evidence>
<dbReference type="CDD" id="cd06850">
    <property type="entry name" value="biotinyl_domain"/>
    <property type="match status" value="1"/>
</dbReference>
<accession>A0A538TPS9</accession>
<feature type="domain" description="Lipoyl-binding" evidence="2">
    <location>
        <begin position="87"/>
        <end position="163"/>
    </location>
</feature>
<dbReference type="Pfam" id="PF00364">
    <property type="entry name" value="Biotin_lipoyl"/>
    <property type="match status" value="1"/>
</dbReference>
<evidence type="ECO:0000313" key="3">
    <source>
        <dbReference type="EMBL" id="TMQ65637.1"/>
    </source>
</evidence>
<dbReference type="InterPro" id="IPR011053">
    <property type="entry name" value="Single_hybrid_motif"/>
</dbReference>
<dbReference type="FunFam" id="2.40.50.100:FF:000003">
    <property type="entry name" value="Acetyl-CoA carboxylase biotin carboxyl carrier protein"/>
    <property type="match status" value="1"/>
</dbReference>
<dbReference type="InterPro" id="IPR050709">
    <property type="entry name" value="Biotin_Carboxyl_Carrier/Decarb"/>
</dbReference>
<dbReference type="PROSITE" id="PS50968">
    <property type="entry name" value="BIOTINYL_LIPOYL"/>
    <property type="match status" value="1"/>
</dbReference>
<organism evidence="3 4">
    <name type="scientific">Eiseniibacteriota bacterium</name>
    <dbReference type="NCBI Taxonomy" id="2212470"/>
    <lineage>
        <taxon>Bacteria</taxon>
        <taxon>Candidatus Eiseniibacteriota</taxon>
    </lineage>
</organism>
<name>A0A538TPS9_UNCEI</name>
<reference evidence="3 4" key="1">
    <citation type="journal article" date="2019" name="Nat. Microbiol.">
        <title>Mediterranean grassland soil C-N compound turnover is dependent on rainfall and depth, and is mediated by genomically divergent microorganisms.</title>
        <authorList>
            <person name="Diamond S."/>
            <person name="Andeer P.F."/>
            <person name="Li Z."/>
            <person name="Crits-Christoph A."/>
            <person name="Burstein D."/>
            <person name="Anantharaman K."/>
            <person name="Lane K.R."/>
            <person name="Thomas B.C."/>
            <person name="Pan C."/>
            <person name="Northen T.R."/>
            <person name="Banfield J.F."/>
        </authorList>
    </citation>
    <scope>NUCLEOTIDE SEQUENCE [LARGE SCALE GENOMIC DNA]</scope>
    <source>
        <strain evidence="3">WS_9</strain>
    </source>
</reference>
<gene>
    <name evidence="3" type="ORF">E6K79_04745</name>
</gene>
<dbReference type="PANTHER" id="PTHR45266:SF3">
    <property type="entry name" value="OXALOACETATE DECARBOXYLASE ALPHA CHAIN"/>
    <property type="match status" value="1"/>
</dbReference>
<evidence type="ECO:0000313" key="4">
    <source>
        <dbReference type="Proteomes" id="UP000317691"/>
    </source>
</evidence>
<dbReference type="SUPFAM" id="SSF51230">
    <property type="entry name" value="Single hybrid motif"/>
    <property type="match status" value="1"/>
</dbReference>
<sequence length="167" mass="18249">MIVLLTRDGREHQVEVEPSGAGFTVTLDGREHRVEGSFGRVMRAWIDHRPVEASVHREGLDIVVELDGRSYAFRPRDPRAPKLARRRAGADLTRGEVHAPMPGLIVDVLVEKGADVEAGQPVVIVEAMKMQNELVAPLKGRVTRISVEPGAAVETGQLLIAIQPEEA</sequence>
<dbReference type="InterPro" id="IPR001882">
    <property type="entry name" value="Biotin_BS"/>
</dbReference>
<keyword evidence="1" id="KW-0092">Biotin</keyword>
<dbReference type="Gene3D" id="2.40.50.100">
    <property type="match status" value="1"/>
</dbReference>
<dbReference type="Proteomes" id="UP000317691">
    <property type="component" value="Unassembled WGS sequence"/>
</dbReference>
<dbReference type="AlphaFoldDB" id="A0A538TPS9"/>
<comment type="caution">
    <text evidence="3">The sequence shown here is derived from an EMBL/GenBank/DDBJ whole genome shotgun (WGS) entry which is preliminary data.</text>
</comment>
<protein>
    <recommendedName>
        <fullName evidence="2">Lipoyl-binding domain-containing protein</fullName>
    </recommendedName>
</protein>
<evidence type="ECO:0000256" key="1">
    <source>
        <dbReference type="ARBA" id="ARBA00023267"/>
    </source>
</evidence>